<organism evidence="2 3">
    <name type="scientific">Mycena chlorophos</name>
    <name type="common">Agaric fungus</name>
    <name type="synonym">Agaricus chlorophos</name>
    <dbReference type="NCBI Taxonomy" id="658473"/>
    <lineage>
        <taxon>Eukaryota</taxon>
        <taxon>Fungi</taxon>
        <taxon>Dikarya</taxon>
        <taxon>Basidiomycota</taxon>
        <taxon>Agaricomycotina</taxon>
        <taxon>Agaricomycetes</taxon>
        <taxon>Agaricomycetidae</taxon>
        <taxon>Agaricales</taxon>
        <taxon>Marasmiineae</taxon>
        <taxon>Mycenaceae</taxon>
        <taxon>Mycena</taxon>
    </lineage>
</organism>
<evidence type="ECO:0000313" key="3">
    <source>
        <dbReference type="Proteomes" id="UP000613580"/>
    </source>
</evidence>
<feature type="region of interest" description="Disordered" evidence="1">
    <location>
        <begin position="140"/>
        <end position="200"/>
    </location>
</feature>
<name>A0A8H6S810_MYCCL</name>
<dbReference type="OrthoDB" id="57709at2759"/>
<dbReference type="AlphaFoldDB" id="A0A8H6S810"/>
<dbReference type="EMBL" id="JACAZE010000020">
    <property type="protein sequence ID" value="KAF7293816.1"/>
    <property type="molecule type" value="Genomic_DNA"/>
</dbReference>
<comment type="caution">
    <text evidence="2">The sequence shown here is derived from an EMBL/GenBank/DDBJ whole genome shotgun (WGS) entry which is preliminary data.</text>
</comment>
<proteinExistence type="predicted"/>
<reference evidence="2" key="1">
    <citation type="submission" date="2020-05" db="EMBL/GenBank/DDBJ databases">
        <title>Mycena genomes resolve the evolution of fungal bioluminescence.</title>
        <authorList>
            <person name="Tsai I.J."/>
        </authorList>
    </citation>
    <scope>NUCLEOTIDE SEQUENCE</scope>
    <source>
        <strain evidence="2">110903Hualien_Pintung</strain>
    </source>
</reference>
<protein>
    <submittedName>
        <fullName evidence="2">Uncharacterized protein</fullName>
    </submittedName>
</protein>
<sequence length="200" mass="21905">MFRGLYFDDDLLFGGFGGRGGRGGYGYGYGMWDDGDIYAGRAQVSDRAYRALDQAKEIFLKHLASVDTSAGPVKEEIVKFHLVPDMKKAFNKFVKEHGCTPSQRKLTREEQDKINKARKSLMIYSSVTVTQAAQQAYLAKKSTPTQGTTPTASTATAAPAPTRCLLRFPSPPAPTPSSRPSLPRARPRSSRATAKTQPSR</sequence>
<gene>
    <name evidence="2" type="ORF">HMN09_01177400</name>
</gene>
<evidence type="ECO:0000313" key="2">
    <source>
        <dbReference type="EMBL" id="KAF7293816.1"/>
    </source>
</evidence>
<dbReference type="Proteomes" id="UP000613580">
    <property type="component" value="Unassembled WGS sequence"/>
</dbReference>
<accession>A0A8H6S810</accession>
<evidence type="ECO:0000256" key="1">
    <source>
        <dbReference type="SAM" id="MobiDB-lite"/>
    </source>
</evidence>
<feature type="compositionally biased region" description="Low complexity" evidence="1">
    <location>
        <begin position="143"/>
        <end position="168"/>
    </location>
</feature>
<keyword evidence="3" id="KW-1185">Reference proteome</keyword>